<dbReference type="SUPFAM" id="SSF51984">
    <property type="entry name" value="MurCD N-terminal domain"/>
    <property type="match status" value="1"/>
</dbReference>
<dbReference type="AlphaFoldDB" id="A0A844ENY9"/>
<evidence type="ECO:0000313" key="4">
    <source>
        <dbReference type="Proteomes" id="UP000491237"/>
    </source>
</evidence>
<dbReference type="Gene3D" id="3.40.50.720">
    <property type="entry name" value="NAD(P)-binding Rossmann-like Domain"/>
    <property type="match status" value="1"/>
</dbReference>
<accession>A0A844ENY9</accession>
<reference evidence="3 4" key="1">
    <citation type="submission" date="2019-11" db="EMBL/GenBank/DDBJ databases">
        <title>Draft Genome Sequence of Plant Growth-Promoting Rhizosphere-Associated Bacteria.</title>
        <authorList>
            <person name="Vasilyev I.Y."/>
            <person name="Radchenko V."/>
            <person name="Ilnitskaya E.V."/>
        </authorList>
    </citation>
    <scope>NUCLEOTIDE SEQUENCE [LARGE SCALE GENOMIC DNA]</scope>
    <source>
        <strain evidence="3 4">VRA_07sq_f</strain>
    </source>
</reference>
<feature type="domain" description="Mur ligase N-terminal catalytic" evidence="2">
    <location>
        <begin position="7"/>
        <end position="27"/>
    </location>
</feature>
<keyword evidence="1" id="KW-0812">Transmembrane</keyword>
<dbReference type="InterPro" id="IPR000713">
    <property type="entry name" value="Mur_ligase_N"/>
</dbReference>
<evidence type="ECO:0000313" key="3">
    <source>
        <dbReference type="EMBL" id="MSE22104.1"/>
    </source>
</evidence>
<name>A0A844ENY9_9LACO</name>
<comment type="caution">
    <text evidence="3">The sequence shown here is derived from an EMBL/GenBank/DDBJ whole genome shotgun (WGS) entry which is preliminary data.</text>
</comment>
<evidence type="ECO:0000256" key="1">
    <source>
        <dbReference type="SAM" id="Phobius"/>
    </source>
</evidence>
<dbReference type="GO" id="GO:0016881">
    <property type="term" value="F:acid-amino acid ligase activity"/>
    <property type="evidence" value="ECO:0007669"/>
    <property type="project" value="InterPro"/>
</dbReference>
<proteinExistence type="predicted"/>
<dbReference type="Proteomes" id="UP000491237">
    <property type="component" value="Unassembled WGS sequence"/>
</dbReference>
<feature type="transmembrane region" description="Helical" evidence="1">
    <location>
        <begin position="6"/>
        <end position="24"/>
    </location>
</feature>
<evidence type="ECO:0000259" key="2">
    <source>
        <dbReference type="Pfam" id="PF01225"/>
    </source>
</evidence>
<dbReference type="Pfam" id="PF01225">
    <property type="entry name" value="Mur_ligase"/>
    <property type="match status" value="1"/>
</dbReference>
<protein>
    <recommendedName>
        <fullName evidence="2">Mur ligase N-terminal catalytic domain-containing protein</fullName>
    </recommendedName>
</protein>
<dbReference type="EMBL" id="WKKY01000822">
    <property type="protein sequence ID" value="MSE22104.1"/>
    <property type="molecule type" value="Genomic_DNA"/>
</dbReference>
<organism evidence="3 4">
    <name type="scientific">Lentilactobacillus parabuchneri</name>
    <dbReference type="NCBI Taxonomy" id="152331"/>
    <lineage>
        <taxon>Bacteria</taxon>
        <taxon>Bacillati</taxon>
        <taxon>Bacillota</taxon>
        <taxon>Bacilli</taxon>
        <taxon>Lactobacillales</taxon>
        <taxon>Lactobacillaceae</taxon>
        <taxon>Lentilactobacillus</taxon>
    </lineage>
</organism>
<keyword evidence="1" id="KW-1133">Transmembrane helix</keyword>
<sequence length="32" mass="3516">MNSDTVYHFVGIKGTGMAAMALILHERVLINI</sequence>
<keyword evidence="1" id="KW-0472">Membrane</keyword>
<gene>
    <name evidence="3" type="ORF">GKC44_12855</name>
</gene>